<organism evidence="2 3">
    <name type="scientific">Rhodoferax potami</name>
    <dbReference type="NCBI Taxonomy" id="3068338"/>
    <lineage>
        <taxon>Bacteria</taxon>
        <taxon>Pseudomonadati</taxon>
        <taxon>Pseudomonadota</taxon>
        <taxon>Betaproteobacteria</taxon>
        <taxon>Burkholderiales</taxon>
        <taxon>Comamonadaceae</taxon>
        <taxon>Rhodoferax</taxon>
    </lineage>
</organism>
<dbReference type="Proteomes" id="UP001321700">
    <property type="component" value="Unassembled WGS sequence"/>
</dbReference>
<dbReference type="InterPro" id="IPR036291">
    <property type="entry name" value="NAD(P)-bd_dom_sf"/>
</dbReference>
<accession>A0ABU3KRG5</accession>
<comment type="caution">
    <text evidence="2">The sequence shown here is derived from an EMBL/GenBank/DDBJ whole genome shotgun (WGS) entry which is preliminary data.</text>
</comment>
<protein>
    <submittedName>
        <fullName evidence="2">NAD(P)-dependent oxidoreductase</fullName>
    </submittedName>
</protein>
<name>A0ABU3KRG5_9BURK</name>
<dbReference type="CDD" id="cd08946">
    <property type="entry name" value="SDR_e"/>
    <property type="match status" value="1"/>
</dbReference>
<dbReference type="PANTHER" id="PTHR43245">
    <property type="entry name" value="BIFUNCTIONAL POLYMYXIN RESISTANCE PROTEIN ARNA"/>
    <property type="match status" value="1"/>
</dbReference>
<dbReference type="EMBL" id="JAVBIK010000001">
    <property type="protein sequence ID" value="MDT7520056.1"/>
    <property type="molecule type" value="Genomic_DNA"/>
</dbReference>
<evidence type="ECO:0000313" key="2">
    <source>
        <dbReference type="EMBL" id="MDT7520056.1"/>
    </source>
</evidence>
<reference evidence="2 3" key="1">
    <citation type="submission" date="2023-08" db="EMBL/GenBank/DDBJ databases">
        <title>Rhodoferax potami sp. nov. and Rhodoferax mekongensis sp. nov., isolated from the Mekong River in Thailand.</title>
        <authorList>
            <person name="Kitikhun S."/>
            <person name="Charoenyingcharoen P."/>
            <person name="Siriarchawattana P."/>
            <person name="Likhitrattanapisal S."/>
            <person name="Nilsakha T."/>
            <person name="Chanpet A."/>
            <person name="Rattanawaree P."/>
            <person name="Ingsriswang S."/>
        </authorList>
    </citation>
    <scope>NUCLEOTIDE SEQUENCE [LARGE SCALE GENOMIC DNA]</scope>
    <source>
        <strain evidence="2 3">TBRC 17660</strain>
    </source>
</reference>
<dbReference type="RefSeq" id="WP_313875695.1">
    <property type="nucleotide sequence ID" value="NZ_JAVBIK010000001.1"/>
</dbReference>
<dbReference type="SUPFAM" id="SSF51735">
    <property type="entry name" value="NAD(P)-binding Rossmann-fold domains"/>
    <property type="match status" value="1"/>
</dbReference>
<keyword evidence="3" id="KW-1185">Reference proteome</keyword>
<evidence type="ECO:0000313" key="3">
    <source>
        <dbReference type="Proteomes" id="UP001321700"/>
    </source>
</evidence>
<gene>
    <name evidence="2" type="ORF">RAE19_15290</name>
</gene>
<dbReference type="Gene3D" id="3.40.50.720">
    <property type="entry name" value="NAD(P)-binding Rossmann-like Domain"/>
    <property type="match status" value="1"/>
</dbReference>
<dbReference type="Pfam" id="PF01370">
    <property type="entry name" value="Epimerase"/>
    <property type="match status" value="1"/>
</dbReference>
<dbReference type="InterPro" id="IPR050177">
    <property type="entry name" value="Lipid_A_modif_metabolic_enz"/>
</dbReference>
<dbReference type="InterPro" id="IPR001509">
    <property type="entry name" value="Epimerase_deHydtase"/>
</dbReference>
<sequence>MTGSLSRGGSMSSSRPSEPISLRGRRIFVTGGTGFVGRCLLDYFQDSATRWGTDFEVVVLSRSPQAFLDRHPLYAGRAWLRFATGSLDHLPAPEAGRFTDVLHAAADTHSAPAPLEWLDQLVQGTRRVLDFAVAAGAERFLLVSSGAAYGPVPDGVARFREDAQFAPVTSDSRSVYGQGKRLAEHLCALYMQQHGLACVVARCFALISEHMPLDGPYAAGNFVRDALAGHDIEILGDGSSVRTYLYGRDAAHWLVSLMCRGEPGQIYNVGADAAVSILELAHAVAAQASPPLKVRVLRQGTPSPRAVYVPDIEKAGRLGLRVDTSLAEAIVATMRALTDFASPPAA</sequence>
<feature type="domain" description="NAD-dependent epimerase/dehydratase" evidence="1">
    <location>
        <begin position="27"/>
        <end position="270"/>
    </location>
</feature>
<proteinExistence type="predicted"/>
<evidence type="ECO:0000259" key="1">
    <source>
        <dbReference type="Pfam" id="PF01370"/>
    </source>
</evidence>